<dbReference type="PANTHER" id="PTHR23080">
    <property type="entry name" value="THAP DOMAIN PROTEIN"/>
    <property type="match status" value="1"/>
</dbReference>
<keyword evidence="3" id="KW-0732">Signal</keyword>
<dbReference type="GO" id="GO:0046872">
    <property type="term" value="F:metal ion binding"/>
    <property type="evidence" value="ECO:0007669"/>
    <property type="project" value="UniProtKB-KW"/>
</dbReference>
<evidence type="ECO:0000256" key="1">
    <source>
        <dbReference type="ARBA" id="ARBA00001968"/>
    </source>
</evidence>
<feature type="signal peptide" evidence="3">
    <location>
        <begin position="1"/>
        <end position="26"/>
    </location>
</feature>
<dbReference type="Pfam" id="PF13359">
    <property type="entry name" value="DDE_Tnp_4"/>
    <property type="match status" value="1"/>
</dbReference>
<sequence>MVMVKLYHNVSISFLAFLFGVHRTTASENLKTAICILSHVLGAAVFIPSDDSIEDNLTVYFRKFPHTKIILDCTEIAIQRPADLTSRIVTYSHYKKTYTAKVLIGCAPTGMITFVSNPYGGRTSDCFITKESKVLESCSPLKQVMVDKAFLIDKLCDDARVELVRPPFLRNKQQMSRRDAVLNQDIARARVHVERAIQRFKVFRILQQRFPTHLMPLFDDVMKLVAGIVNLSPPIFADVMKFMAGIVNLSPPIFADEKFL</sequence>
<organism evidence="5">
    <name type="scientific">Ixodes ricinus</name>
    <name type="common">Common tick</name>
    <name type="synonym">Acarus ricinus</name>
    <dbReference type="NCBI Taxonomy" id="34613"/>
    <lineage>
        <taxon>Eukaryota</taxon>
        <taxon>Metazoa</taxon>
        <taxon>Ecdysozoa</taxon>
        <taxon>Arthropoda</taxon>
        <taxon>Chelicerata</taxon>
        <taxon>Arachnida</taxon>
        <taxon>Acari</taxon>
        <taxon>Parasitiformes</taxon>
        <taxon>Ixodida</taxon>
        <taxon>Ixodoidea</taxon>
        <taxon>Ixodidae</taxon>
        <taxon>Ixodinae</taxon>
        <taxon>Ixodes</taxon>
    </lineage>
</organism>
<evidence type="ECO:0000259" key="4">
    <source>
        <dbReference type="Pfam" id="PF13359"/>
    </source>
</evidence>
<feature type="chain" id="PRO_5025625255" evidence="3">
    <location>
        <begin position="27"/>
        <end position="260"/>
    </location>
</feature>
<keyword evidence="2" id="KW-0479">Metal-binding</keyword>
<dbReference type="InterPro" id="IPR027806">
    <property type="entry name" value="HARBI1_dom"/>
</dbReference>
<evidence type="ECO:0000256" key="2">
    <source>
        <dbReference type="ARBA" id="ARBA00022723"/>
    </source>
</evidence>
<name>A0A6B0V4T2_IXORI</name>
<dbReference type="EMBL" id="GIFC01015217">
    <property type="protein sequence ID" value="MXU97300.1"/>
    <property type="molecule type" value="Transcribed_RNA"/>
</dbReference>
<evidence type="ECO:0000313" key="5">
    <source>
        <dbReference type="EMBL" id="MXU97300.1"/>
    </source>
</evidence>
<evidence type="ECO:0000256" key="3">
    <source>
        <dbReference type="SAM" id="SignalP"/>
    </source>
</evidence>
<accession>A0A6B0V4T2</accession>
<reference evidence="5" key="1">
    <citation type="submission" date="2019-12" db="EMBL/GenBank/DDBJ databases">
        <title>An insight into the sialome of adult female Ixodes ricinus ticks feeding for 6 days.</title>
        <authorList>
            <person name="Perner J."/>
            <person name="Ribeiro J.M.C."/>
        </authorList>
    </citation>
    <scope>NUCLEOTIDE SEQUENCE</scope>
    <source>
        <strain evidence="5">Semi-engorged</strain>
        <tissue evidence="5">Salivary glands</tissue>
    </source>
</reference>
<dbReference type="AlphaFoldDB" id="A0A6B0V4T2"/>
<comment type="cofactor">
    <cofactor evidence="1">
        <name>a divalent metal cation</name>
        <dbReference type="ChEBI" id="CHEBI:60240"/>
    </cofactor>
</comment>
<dbReference type="PANTHER" id="PTHR23080:SF141">
    <property type="entry name" value="TRANSPOSASE HELIX-TURN-HELIX DOMAIN-CONTAINING PROTEIN"/>
    <property type="match status" value="1"/>
</dbReference>
<feature type="domain" description="DDE Tnp4" evidence="4">
    <location>
        <begin position="71"/>
        <end position="230"/>
    </location>
</feature>
<protein>
    <submittedName>
        <fullName evidence="5">Putative tick transposon</fullName>
    </submittedName>
</protein>
<proteinExistence type="predicted"/>